<dbReference type="InterPro" id="IPR022793">
    <property type="entry name" value="Rrn10"/>
</dbReference>
<proteinExistence type="predicted"/>
<reference evidence="2 3" key="1">
    <citation type="journal article" date="2022" name="DNA Res.">
        <title>Genome analysis of five recently described species of the CUG-Ser clade uncovers Candida theae as a new hybrid lineage with pathogenic potential in the Candida parapsilosis species complex.</title>
        <authorList>
            <person name="Mixao V."/>
            <person name="Del Olmo V."/>
            <person name="Hegedusova E."/>
            <person name="Saus E."/>
            <person name="Pryszcz L."/>
            <person name="Cillingova A."/>
            <person name="Nosek J."/>
            <person name="Gabaldon T."/>
        </authorList>
    </citation>
    <scope>NUCLEOTIDE SEQUENCE [LARGE SCALE GENOMIC DNA]</scope>
    <source>
        <strain evidence="2 3">CBS 12239</strain>
    </source>
</reference>
<comment type="caution">
    <text evidence="2">The sequence shown here is derived from an EMBL/GenBank/DDBJ whole genome shotgun (WGS) entry which is preliminary data.</text>
</comment>
<dbReference type="EMBL" id="JAIHNG010000115">
    <property type="protein sequence ID" value="KAI5958926.1"/>
    <property type="molecule type" value="Genomic_DNA"/>
</dbReference>
<dbReference type="AlphaFoldDB" id="A0AAD5FYY0"/>
<dbReference type="Proteomes" id="UP001204833">
    <property type="component" value="Unassembled WGS sequence"/>
</dbReference>
<dbReference type="GO" id="GO:0006360">
    <property type="term" value="P:transcription by RNA polymerase I"/>
    <property type="evidence" value="ECO:0007669"/>
    <property type="project" value="InterPro"/>
</dbReference>
<gene>
    <name evidence="2" type="ORF">KGF57_002360</name>
</gene>
<dbReference type="PANTHER" id="PTHR28054">
    <property type="entry name" value="RNA POLYMERASE I-SPECIFIC TRANSCRIPTION INITIATION FACTOR RRN10"/>
    <property type="match status" value="1"/>
</dbReference>
<dbReference type="GeneID" id="76150419"/>
<feature type="region of interest" description="Disordered" evidence="1">
    <location>
        <begin position="170"/>
        <end position="194"/>
    </location>
</feature>
<evidence type="ECO:0000313" key="3">
    <source>
        <dbReference type="Proteomes" id="UP001204833"/>
    </source>
</evidence>
<keyword evidence="3" id="KW-1185">Reference proteome</keyword>
<evidence type="ECO:0000256" key="1">
    <source>
        <dbReference type="SAM" id="MobiDB-lite"/>
    </source>
</evidence>
<organism evidence="2 3">
    <name type="scientific">Candida theae</name>
    <dbReference type="NCBI Taxonomy" id="1198502"/>
    <lineage>
        <taxon>Eukaryota</taxon>
        <taxon>Fungi</taxon>
        <taxon>Dikarya</taxon>
        <taxon>Ascomycota</taxon>
        <taxon>Saccharomycotina</taxon>
        <taxon>Pichiomycetes</taxon>
        <taxon>Debaryomycetaceae</taxon>
        <taxon>Candida/Lodderomyces clade</taxon>
        <taxon>Candida</taxon>
    </lineage>
</organism>
<dbReference type="PANTHER" id="PTHR28054:SF1">
    <property type="entry name" value="RNA POLYMERASE I-SPECIFIC TRANSCRIPTION INITIATION FACTOR RRN10"/>
    <property type="match status" value="1"/>
</dbReference>
<name>A0AAD5FYY0_9ASCO</name>
<protein>
    <submittedName>
        <fullName evidence="2">Uncharacterized protein</fullName>
    </submittedName>
</protein>
<accession>A0AAD5FYY0</accession>
<dbReference type="RefSeq" id="XP_051609269.1">
    <property type="nucleotide sequence ID" value="XM_051751665.1"/>
</dbReference>
<sequence>MNITESSKKLLNDSNVYEAANGEYHESRLINRRYIVENKTAHKLIPKRNGLKVVIDKDADDLDKVFKAKGRTIPPDEVLDMMKPGKLNIPFADPEGAKGEKLLPPSELLKCIHYFVARKYTKDMKRQSDVHKYLECMDETALLSMGMMLESWVDELVTEGFCKMLLQRGDVGDDKSSGNEEDDDSSAESVIESD</sequence>
<dbReference type="Pfam" id="PF05234">
    <property type="entry name" value="UAF_Rrn10"/>
    <property type="match status" value="1"/>
</dbReference>
<feature type="compositionally biased region" description="Acidic residues" evidence="1">
    <location>
        <begin position="179"/>
        <end position="194"/>
    </location>
</feature>
<evidence type="ECO:0000313" key="2">
    <source>
        <dbReference type="EMBL" id="KAI5958926.1"/>
    </source>
</evidence>